<organism evidence="2 3">
    <name type="scientific">Butyricicoccus pullicaecorum</name>
    <dbReference type="NCBI Taxonomy" id="501571"/>
    <lineage>
        <taxon>Bacteria</taxon>
        <taxon>Bacillati</taxon>
        <taxon>Bacillota</taxon>
        <taxon>Clostridia</taxon>
        <taxon>Eubacteriales</taxon>
        <taxon>Butyricicoccaceae</taxon>
        <taxon>Butyricicoccus</taxon>
    </lineage>
</organism>
<dbReference type="EMBL" id="NFKL01000009">
    <property type="protein sequence ID" value="OUP58403.1"/>
    <property type="molecule type" value="Genomic_DNA"/>
</dbReference>
<dbReference type="RefSeq" id="WP_087414925.1">
    <property type="nucleotide sequence ID" value="NZ_NFKL01000009.1"/>
</dbReference>
<protein>
    <submittedName>
        <fullName evidence="2">SAM-dependent methyltransferase</fullName>
    </submittedName>
</protein>
<dbReference type="PANTHER" id="PTHR43591:SF24">
    <property type="entry name" value="2-METHOXY-6-POLYPRENYL-1,4-BENZOQUINOL METHYLASE, MITOCHONDRIAL"/>
    <property type="match status" value="1"/>
</dbReference>
<proteinExistence type="predicted"/>
<dbReference type="GO" id="GO:0032259">
    <property type="term" value="P:methylation"/>
    <property type="evidence" value="ECO:0007669"/>
    <property type="project" value="UniProtKB-KW"/>
</dbReference>
<feature type="domain" description="Methyltransferase type 11" evidence="1">
    <location>
        <begin position="44"/>
        <end position="136"/>
    </location>
</feature>
<dbReference type="Gene3D" id="3.40.50.150">
    <property type="entry name" value="Vaccinia Virus protein VP39"/>
    <property type="match status" value="1"/>
</dbReference>
<dbReference type="InterPro" id="IPR029063">
    <property type="entry name" value="SAM-dependent_MTases_sf"/>
</dbReference>
<name>A0A1Y4LP08_9FIRM</name>
<dbReference type="CDD" id="cd02440">
    <property type="entry name" value="AdoMet_MTases"/>
    <property type="match status" value="1"/>
</dbReference>
<dbReference type="InterPro" id="IPR013216">
    <property type="entry name" value="Methyltransf_11"/>
</dbReference>
<evidence type="ECO:0000313" key="2">
    <source>
        <dbReference type="EMBL" id="OUP58403.1"/>
    </source>
</evidence>
<sequence length="228" mass="26271">MDDNKQFWERFSRHYAGFMRRSQTTYQQICKAMRPFLKRDMDVLELACGTGQLSVPLSPCVRSWEATDFSAEMIRQAKKQVHSSRLHFSVQDATKLPYGPESFDAVVISNALHVMPHPEKALAEAWRVLKPGGWLFAPTFVWGKSRSARLRLWFMGLSGFRVYHVWTAGELMAYLSERRYSIVRHQLLGSSLAPMCCLMARKIPDERTAAWQTTVRSAQLDHTKAKEE</sequence>
<keyword evidence="2" id="KW-0808">Transferase</keyword>
<reference evidence="3" key="1">
    <citation type="submission" date="2017-04" db="EMBL/GenBank/DDBJ databases">
        <title>Function of individual gut microbiota members based on whole genome sequencing of pure cultures obtained from chicken caecum.</title>
        <authorList>
            <person name="Medvecky M."/>
            <person name="Cejkova D."/>
            <person name="Polansky O."/>
            <person name="Karasova D."/>
            <person name="Kubasova T."/>
            <person name="Cizek A."/>
            <person name="Rychlik I."/>
        </authorList>
    </citation>
    <scope>NUCLEOTIDE SEQUENCE [LARGE SCALE GENOMIC DNA]</scope>
    <source>
        <strain evidence="3">An179</strain>
    </source>
</reference>
<dbReference type="Proteomes" id="UP000195326">
    <property type="component" value="Unassembled WGS sequence"/>
</dbReference>
<gene>
    <name evidence="2" type="ORF">B5F15_07360</name>
</gene>
<keyword evidence="2" id="KW-0489">Methyltransferase</keyword>
<dbReference type="GO" id="GO:0008757">
    <property type="term" value="F:S-adenosylmethionine-dependent methyltransferase activity"/>
    <property type="evidence" value="ECO:0007669"/>
    <property type="project" value="InterPro"/>
</dbReference>
<dbReference type="PANTHER" id="PTHR43591">
    <property type="entry name" value="METHYLTRANSFERASE"/>
    <property type="match status" value="1"/>
</dbReference>
<dbReference type="Pfam" id="PF08241">
    <property type="entry name" value="Methyltransf_11"/>
    <property type="match status" value="1"/>
</dbReference>
<evidence type="ECO:0000259" key="1">
    <source>
        <dbReference type="Pfam" id="PF08241"/>
    </source>
</evidence>
<comment type="caution">
    <text evidence="2">The sequence shown here is derived from an EMBL/GenBank/DDBJ whole genome shotgun (WGS) entry which is preliminary data.</text>
</comment>
<dbReference type="SUPFAM" id="SSF53335">
    <property type="entry name" value="S-adenosyl-L-methionine-dependent methyltransferases"/>
    <property type="match status" value="1"/>
</dbReference>
<dbReference type="AlphaFoldDB" id="A0A1Y4LP08"/>
<accession>A0A1Y4LP08</accession>
<evidence type="ECO:0000313" key="3">
    <source>
        <dbReference type="Proteomes" id="UP000195326"/>
    </source>
</evidence>